<proteinExistence type="predicted"/>
<dbReference type="AlphaFoldDB" id="A0A9N7R2B0"/>
<reference evidence="3" key="1">
    <citation type="submission" date="2019-12" db="EMBL/GenBank/DDBJ databases">
        <authorList>
            <person name="Scholes J."/>
        </authorList>
    </citation>
    <scope>NUCLEOTIDE SEQUENCE</scope>
</reference>
<protein>
    <recommendedName>
        <fullName evidence="5">DUF4408 domain-containing protein</fullName>
    </recommendedName>
</protein>
<dbReference type="PANTHER" id="PTHR33640">
    <property type="entry name" value="TRANSMEMBRANE PROTEIN"/>
    <property type="match status" value="1"/>
</dbReference>
<organism evidence="3 4">
    <name type="scientific">Striga hermonthica</name>
    <name type="common">Purple witchweed</name>
    <name type="synonym">Buchnera hermonthica</name>
    <dbReference type="NCBI Taxonomy" id="68872"/>
    <lineage>
        <taxon>Eukaryota</taxon>
        <taxon>Viridiplantae</taxon>
        <taxon>Streptophyta</taxon>
        <taxon>Embryophyta</taxon>
        <taxon>Tracheophyta</taxon>
        <taxon>Spermatophyta</taxon>
        <taxon>Magnoliopsida</taxon>
        <taxon>eudicotyledons</taxon>
        <taxon>Gunneridae</taxon>
        <taxon>Pentapetalae</taxon>
        <taxon>asterids</taxon>
        <taxon>lamiids</taxon>
        <taxon>Lamiales</taxon>
        <taxon>Orobanchaceae</taxon>
        <taxon>Buchnereae</taxon>
        <taxon>Striga</taxon>
    </lineage>
</organism>
<evidence type="ECO:0000256" key="1">
    <source>
        <dbReference type="SAM" id="MobiDB-lite"/>
    </source>
</evidence>
<evidence type="ECO:0000313" key="3">
    <source>
        <dbReference type="EMBL" id="CAA0807635.1"/>
    </source>
</evidence>
<name>A0A9N7R2B0_STRHE</name>
<gene>
    <name evidence="3" type="ORF">SHERM_10352</name>
</gene>
<keyword evidence="2" id="KW-1133">Transmembrane helix</keyword>
<feature type="region of interest" description="Disordered" evidence="1">
    <location>
        <begin position="162"/>
        <end position="181"/>
    </location>
</feature>
<sequence length="232" mass="25939">MDSFKFYDARAEKSNAILRHRRSRRFTAVFRCLELLVFLLIASRFSTRFTFDLNLSAACFRGISVTLISPRFVFLVGNAIVVALFLISGRFSGGGGAVDFYEEYAGRSRSSRRKVREEERKELGGARVYGVVGGGRRMGRCRSEVVEREKWRRDLRRSASEKCRKSGGGGECGRRAAEGGGGGAKYAYDLFARVVLTDCQAASTPLDYDVLLIPLDDSLLEDPTLYRQLVES</sequence>
<dbReference type="OrthoDB" id="1095087at2759"/>
<evidence type="ECO:0000256" key="2">
    <source>
        <dbReference type="SAM" id="Phobius"/>
    </source>
</evidence>
<keyword evidence="2" id="KW-0812">Transmembrane</keyword>
<comment type="caution">
    <text evidence="3">The sequence shown here is derived from an EMBL/GenBank/DDBJ whole genome shotgun (WGS) entry which is preliminary data.</text>
</comment>
<feature type="transmembrane region" description="Helical" evidence="2">
    <location>
        <begin position="67"/>
        <end position="87"/>
    </location>
</feature>
<keyword evidence="2" id="KW-0472">Membrane</keyword>
<dbReference type="EMBL" id="CACSLK010001140">
    <property type="protein sequence ID" value="CAA0807635.1"/>
    <property type="molecule type" value="Genomic_DNA"/>
</dbReference>
<dbReference type="Proteomes" id="UP001153555">
    <property type="component" value="Unassembled WGS sequence"/>
</dbReference>
<evidence type="ECO:0000313" key="4">
    <source>
        <dbReference type="Proteomes" id="UP001153555"/>
    </source>
</evidence>
<feature type="transmembrane region" description="Helical" evidence="2">
    <location>
        <begin position="28"/>
        <end position="47"/>
    </location>
</feature>
<evidence type="ECO:0008006" key="5">
    <source>
        <dbReference type="Google" id="ProtNLM"/>
    </source>
</evidence>
<keyword evidence="4" id="KW-1185">Reference proteome</keyword>
<dbReference type="PANTHER" id="PTHR33640:SF8">
    <property type="entry name" value="TRANSMEMBRANE PROTEIN"/>
    <property type="match status" value="1"/>
</dbReference>
<accession>A0A9N7R2B0</accession>